<gene>
    <name evidence="3" type="ORF">KIF53_13780</name>
</gene>
<comment type="caution">
    <text evidence="3">The sequence shown here is derived from an EMBL/GenBank/DDBJ whole genome shotgun (WGS) entry which is preliminary data.</text>
</comment>
<sequence>MKKPLLPLSRIHVLRVLKRSLLVLALLLSTVCVLLTAAFCAFTFWLLPNLDQYRPRLEQSLSGALGHDVRIAKLSGHWEGVAPLFELSGVAIANPVSGQALTLSLVTVQPSWTSMLAWEPRLSVLVNGPAVELRRTAAGVIYLNGFDLSSGPSSDNALGNWLLRQPSLDIRNARLSWQDDRLGLPRLDLKQGQLLLERTLLGHRLHLAGLPAATLGKGFELDASWRGDDINSWLQWSGSLRVALNGARADVWSRYMREMGVLRSGEGDGTLEMSFADGSIGSLRADVNVRNAAYTPPSARELVLPQLQGKLQLDRQGDGSYKILASDLTLASATGLAFDKSSIKGQWRPGAQGGGELTLDNVDVGHLNPFIRALGVDANPLFARFSPRGALHGLTLGWQGPAEAPRSFQLKTRFEALGWQPFADLPGVAGVTGSIDFNEQGGRLLLDTGKSEVIYPALYAQSLPFDSLAADISWRQRGAALDIDFDKLAFASADLAGRLQGSYHHGGGGAGHIDLTASVDEVKATRIPGYLPHQVGEHTSAWLRKALLDGVAKNVRLTLKGDLDQFPFPAGKGGEFLVEADVEKAKLLYQPGWPAIDDIDAKLTFHNEAMRVESTRASTVGVPLRQVRVGIDQLGATAPWLKIEGEIDDKLDRMLAFTTKSPVDGWLGGFTGKIRAAGPAALKLQLAVPLAGEDSTKVRGDIDFKHNRLLFTQLPLPELTAVQGRLTFTERGIDSKGVAMEAFGGAFRLSAHTGADKRMRFEVGGEADGKRVLQQYLAPLAPLAEGRSRFDSQFVVRDGLESLQLSSSLQGLALDAPPPLGKAAAAAQALQLQLHPAPARFGQAMRLEFALGTALNGKLRLDEHGNLQAGALGLERDAGEWPATGLVLRAQQARVDLDDWWQRLSRLGGADGLPNGNMILSLDLDAPELSAQGFTLHQVNAHVFNRPGTELWSVKLRSREATGLVSYQPGGGGALEANLDRLALNWPLRADAAPTPGAAAKPQLPAMKIHIAELSLQGREIGKLDMTARRDGAVWIMDPLKLTTPEGSLSGSAEVNEQGAGSVDSRFALETANAGKLLARFGQGDVFRNGQGKLSGQLNWPGGLSDLDAAHLSGQLSLDFKNGRFAKVDPGVARLLGVLSLQSLPRRIRLDFTDVFSEGFAFDTLQGAAGVRNGLFTSSKVEMRSPAAEVTISGEVDLGKETQALKVHVVPHVAESVALAAGAALLNPVVGIATLAAQKVLQDPVGKILSLDYAVSGSLKDPQVVRVNVGDPVNIKGKKP</sequence>
<organism evidence="3 4">
    <name type="scientific">Chromobacterium subtsugae</name>
    <dbReference type="NCBI Taxonomy" id="251747"/>
    <lineage>
        <taxon>Bacteria</taxon>
        <taxon>Pseudomonadati</taxon>
        <taxon>Pseudomonadota</taxon>
        <taxon>Betaproteobacteria</taxon>
        <taxon>Neisseriales</taxon>
        <taxon>Chromobacteriaceae</taxon>
        <taxon>Chromobacterium</taxon>
    </lineage>
</organism>
<feature type="transmembrane region" description="Helical" evidence="1">
    <location>
        <begin position="21"/>
        <end position="47"/>
    </location>
</feature>
<keyword evidence="1" id="KW-0812">Transmembrane</keyword>
<dbReference type="EMBL" id="JAHDTB010000011">
    <property type="protein sequence ID" value="MBW8288700.1"/>
    <property type="molecule type" value="Genomic_DNA"/>
</dbReference>
<reference evidence="3 4" key="1">
    <citation type="submission" date="2021-05" db="EMBL/GenBank/DDBJ databases">
        <title>Draft Whole Genome Sequencing Of Biosensor Chromobacterium violaceum Strain CV026 Reveals A Regulatory RNA In Chromobacterium violaceum Phenotype Regulatory Network.</title>
        <authorList>
            <person name="Hong K.W."/>
            <person name="Chan K.G."/>
            <person name="Chang C.-Y."/>
        </authorList>
    </citation>
    <scope>NUCLEOTIDE SEQUENCE [LARGE SCALE GENOMIC DNA]</scope>
    <source>
        <strain evidence="3 4">ATCC 31532</strain>
    </source>
</reference>
<evidence type="ECO:0000313" key="3">
    <source>
        <dbReference type="EMBL" id="MBW8288700.1"/>
    </source>
</evidence>
<evidence type="ECO:0000259" key="2">
    <source>
        <dbReference type="Pfam" id="PF13116"/>
    </source>
</evidence>
<dbReference type="Proteomes" id="UP000711178">
    <property type="component" value="Unassembled WGS sequence"/>
</dbReference>
<feature type="domain" description="YhdP central" evidence="2">
    <location>
        <begin position="12"/>
        <end position="1264"/>
    </location>
</feature>
<dbReference type="PANTHER" id="PTHR38690:SF1">
    <property type="entry name" value="PROTEASE"/>
    <property type="match status" value="1"/>
</dbReference>
<dbReference type="InterPro" id="IPR025263">
    <property type="entry name" value="YhdP_central"/>
</dbReference>
<keyword evidence="1" id="KW-0472">Membrane</keyword>
<evidence type="ECO:0000313" key="4">
    <source>
        <dbReference type="Proteomes" id="UP000711178"/>
    </source>
</evidence>
<protein>
    <submittedName>
        <fullName evidence="3">TIGR02099 family protein</fullName>
    </submittedName>
</protein>
<accession>A0ABS7FGW5</accession>
<dbReference type="InterPro" id="IPR011836">
    <property type="entry name" value="YhdP"/>
</dbReference>
<name>A0ABS7FGW5_9NEIS</name>
<dbReference type="NCBIfam" id="TIGR02099">
    <property type="entry name" value="YhdP family protein"/>
    <property type="match status" value="1"/>
</dbReference>
<evidence type="ECO:0000256" key="1">
    <source>
        <dbReference type="SAM" id="Phobius"/>
    </source>
</evidence>
<dbReference type="Pfam" id="PF13116">
    <property type="entry name" value="YhdP"/>
    <property type="match status" value="1"/>
</dbReference>
<proteinExistence type="predicted"/>
<keyword evidence="1" id="KW-1133">Transmembrane helix</keyword>
<keyword evidence="4" id="KW-1185">Reference proteome</keyword>
<dbReference type="PANTHER" id="PTHR38690">
    <property type="entry name" value="PROTEASE-RELATED"/>
    <property type="match status" value="1"/>
</dbReference>